<accession>A0ABU7G962</accession>
<sequence>MAELKLNVERLQIGVYVKLPVKWGEHPFMFTSFKIKSQDQIEVIHNLGLKHVIVVPEKSDKPPLPADQEGSGNSKADSKAQEKAEKALWEEKRARIEELKNYRRNLQKVEKEFDRSMAQVRAVMAKLKSRPLNAVDDATSLINNLADDLLSGENVVLHLMNDSKDADSFYYHSLNVSILAMMLAKAAGFSERDIKILGLAGLFHDVGKMKIPDKILRKPGKLTAQEANLLKMHTKYGADFLKLSETLPAKVKLIAEQHHEFLDGSGYPKKLKGEQIDRLSQLISVVNEYDSLCHPRDVKQTRIPFTVISYLYKQRKEQLNTADLGILIRLLGIYPPGSVVQLSSGQIGLVMSVNSERLLFPAVQVYDANIPRTEAPIIDLEAAGLTIEKALKPSALPDAVFEYLNPRARISYYFDHNKRL</sequence>
<protein>
    <submittedName>
        <fullName evidence="3">HD-GYP domain-containing protein</fullName>
        <ecNumber evidence="3">3.1.4.-</ecNumber>
    </submittedName>
</protein>
<evidence type="ECO:0000259" key="2">
    <source>
        <dbReference type="PROSITE" id="PS51832"/>
    </source>
</evidence>
<name>A0ABU7G962_9ALTE</name>
<dbReference type="EMBL" id="JAYDYW010000015">
    <property type="protein sequence ID" value="MEE1675729.1"/>
    <property type="molecule type" value="Genomic_DNA"/>
</dbReference>
<keyword evidence="3" id="KW-0378">Hydrolase</keyword>
<feature type="region of interest" description="Disordered" evidence="1">
    <location>
        <begin position="58"/>
        <end position="84"/>
    </location>
</feature>
<evidence type="ECO:0000313" key="4">
    <source>
        <dbReference type="Proteomes" id="UP001310248"/>
    </source>
</evidence>
<dbReference type="Gene3D" id="1.10.3210.10">
    <property type="entry name" value="Hypothetical protein af1432"/>
    <property type="match status" value="1"/>
</dbReference>
<reference evidence="3 4" key="2">
    <citation type="submission" date="2023-12" db="EMBL/GenBank/DDBJ databases">
        <authorList>
            <consortium name="Cladostephus spongiosus"/>
            <person name="Lorente B."/>
            <person name="Cabral C."/>
            <person name="Frias J."/>
            <person name="Faria J."/>
            <person name="Toubarro D."/>
        </authorList>
    </citation>
    <scope>NUCLEOTIDE SEQUENCE [LARGE SCALE GENOMIC DNA]</scope>
    <source>
        <strain evidence="3 4">ZMCS4</strain>
    </source>
</reference>
<dbReference type="Pfam" id="PF13487">
    <property type="entry name" value="HD_5"/>
    <property type="match status" value="1"/>
</dbReference>
<reference evidence="4" key="1">
    <citation type="submission" date="2023-07" db="EMBL/GenBank/DDBJ databases">
        <title>Draft genome sequence of Agarivorans aestuarii strain ZMCS4, a CAZymes producing bacteria isolated from the marine brown algae Clodostephus spongiosus.</title>
        <authorList>
            <person name="Lorente B."/>
            <person name="Cabral C."/>
            <person name="Frias J."/>
            <person name="Faria J."/>
            <person name="Toubarro D."/>
        </authorList>
    </citation>
    <scope>NUCLEOTIDE SEQUENCE [LARGE SCALE GENOMIC DNA]</scope>
    <source>
        <strain evidence="4">ZMCS4</strain>
    </source>
</reference>
<dbReference type="PROSITE" id="PS51832">
    <property type="entry name" value="HD_GYP"/>
    <property type="match status" value="1"/>
</dbReference>
<dbReference type="Proteomes" id="UP001310248">
    <property type="component" value="Unassembled WGS sequence"/>
</dbReference>
<dbReference type="PANTHER" id="PTHR43155">
    <property type="entry name" value="CYCLIC DI-GMP PHOSPHODIESTERASE PA4108-RELATED"/>
    <property type="match status" value="1"/>
</dbReference>
<feature type="domain" description="HD-GYP" evidence="2">
    <location>
        <begin position="147"/>
        <end position="343"/>
    </location>
</feature>
<dbReference type="SUPFAM" id="SSF109604">
    <property type="entry name" value="HD-domain/PDEase-like"/>
    <property type="match status" value="1"/>
</dbReference>
<dbReference type="CDD" id="cd00077">
    <property type="entry name" value="HDc"/>
    <property type="match status" value="1"/>
</dbReference>
<comment type="caution">
    <text evidence="3">The sequence shown here is derived from an EMBL/GenBank/DDBJ whole genome shotgun (WGS) entry which is preliminary data.</text>
</comment>
<dbReference type="NCBIfam" id="TIGR00277">
    <property type="entry name" value="HDIG"/>
    <property type="match status" value="1"/>
</dbReference>
<gene>
    <name evidence="3" type="ORF">SNR37_001055</name>
</gene>
<proteinExistence type="predicted"/>
<dbReference type="SMART" id="SM00471">
    <property type="entry name" value="HDc"/>
    <property type="match status" value="1"/>
</dbReference>
<dbReference type="Pfam" id="PF11871">
    <property type="entry name" value="DUF3391"/>
    <property type="match status" value="1"/>
</dbReference>
<dbReference type="PANTHER" id="PTHR43155:SF2">
    <property type="entry name" value="CYCLIC DI-GMP PHOSPHODIESTERASE PA4108"/>
    <property type="match status" value="1"/>
</dbReference>
<dbReference type="InterPro" id="IPR003607">
    <property type="entry name" value="HD/PDEase_dom"/>
</dbReference>
<dbReference type="InterPro" id="IPR021812">
    <property type="entry name" value="DUF3391"/>
</dbReference>
<dbReference type="GO" id="GO:0016787">
    <property type="term" value="F:hydrolase activity"/>
    <property type="evidence" value="ECO:0007669"/>
    <property type="project" value="UniProtKB-KW"/>
</dbReference>
<dbReference type="EC" id="3.1.4.-" evidence="3"/>
<evidence type="ECO:0000256" key="1">
    <source>
        <dbReference type="SAM" id="MobiDB-lite"/>
    </source>
</evidence>
<dbReference type="RefSeq" id="WP_163134673.1">
    <property type="nucleotide sequence ID" value="NZ_JAYDYW010000015.1"/>
</dbReference>
<dbReference type="InterPro" id="IPR006675">
    <property type="entry name" value="HDIG_dom"/>
</dbReference>
<keyword evidence="4" id="KW-1185">Reference proteome</keyword>
<evidence type="ECO:0000313" key="3">
    <source>
        <dbReference type="EMBL" id="MEE1675729.1"/>
    </source>
</evidence>
<organism evidence="3 4">
    <name type="scientific">Agarivorans aestuarii</name>
    <dbReference type="NCBI Taxonomy" id="1563703"/>
    <lineage>
        <taxon>Bacteria</taxon>
        <taxon>Pseudomonadati</taxon>
        <taxon>Pseudomonadota</taxon>
        <taxon>Gammaproteobacteria</taxon>
        <taxon>Alteromonadales</taxon>
        <taxon>Alteromonadaceae</taxon>
        <taxon>Agarivorans</taxon>
    </lineage>
</organism>
<dbReference type="InterPro" id="IPR037522">
    <property type="entry name" value="HD_GYP_dom"/>
</dbReference>